<sequence>MMDSQGQVSLEYMLIFAVALILLVAFTLPLTHLTIQNPLDVSDSLDVKSDLSKLSNAIESVYGQGQGSRQSVDIVSKDSHKIDVSGTHVSCRLKLNDGASKIVNVDCNSNLKRTSLPIGKGTNTIIVEWPVGSENMKIYEK</sequence>
<dbReference type="Pfam" id="PF04021">
    <property type="entry name" value="Class_IIIsignal"/>
    <property type="match status" value="1"/>
</dbReference>
<evidence type="ECO:0000313" key="2">
    <source>
        <dbReference type="EMBL" id="MBE6502559.1"/>
    </source>
</evidence>
<keyword evidence="1" id="KW-1133">Transmembrane helix</keyword>
<keyword evidence="1" id="KW-0812">Transmembrane</keyword>
<organism evidence="2 3">
    <name type="scientific">Methanobrevibacter thaueri</name>
    <dbReference type="NCBI Taxonomy" id="190975"/>
    <lineage>
        <taxon>Archaea</taxon>
        <taxon>Methanobacteriati</taxon>
        <taxon>Methanobacteriota</taxon>
        <taxon>Methanomada group</taxon>
        <taxon>Methanobacteria</taxon>
        <taxon>Methanobacteriales</taxon>
        <taxon>Methanobacteriaceae</taxon>
        <taxon>Methanobrevibacter</taxon>
    </lineage>
</organism>
<name>A0A8T3VCA5_9EURY</name>
<gene>
    <name evidence="2" type="ORF">E7Z79_09015</name>
</gene>
<reference evidence="2" key="1">
    <citation type="submission" date="2019-04" db="EMBL/GenBank/DDBJ databases">
        <title>Evolution of Biomass-Degrading Anaerobic Consortia Revealed by Metagenomics.</title>
        <authorList>
            <person name="Peng X."/>
        </authorList>
    </citation>
    <scope>NUCLEOTIDE SEQUENCE</scope>
    <source>
        <strain evidence="2">SIG18</strain>
    </source>
</reference>
<dbReference type="InterPro" id="IPR007166">
    <property type="entry name" value="Class3_signal_pept_motif"/>
</dbReference>
<dbReference type="RefSeq" id="WP_303739632.1">
    <property type="nucleotide sequence ID" value="NZ_SUTK01000076.1"/>
</dbReference>
<dbReference type="EMBL" id="SUTK01000076">
    <property type="protein sequence ID" value="MBE6502559.1"/>
    <property type="molecule type" value="Genomic_DNA"/>
</dbReference>
<protein>
    <submittedName>
        <fullName evidence="2">Class III signal peptide-containing protein</fullName>
    </submittedName>
</protein>
<dbReference type="AlphaFoldDB" id="A0A8T3VCA5"/>
<proteinExistence type="predicted"/>
<accession>A0A8T3VCA5</accession>
<feature type="transmembrane region" description="Helical" evidence="1">
    <location>
        <begin position="12"/>
        <end position="35"/>
    </location>
</feature>
<keyword evidence="1" id="KW-0472">Membrane</keyword>
<evidence type="ECO:0000256" key="1">
    <source>
        <dbReference type="SAM" id="Phobius"/>
    </source>
</evidence>
<evidence type="ECO:0000313" key="3">
    <source>
        <dbReference type="Proteomes" id="UP000783037"/>
    </source>
</evidence>
<comment type="caution">
    <text evidence="2">The sequence shown here is derived from an EMBL/GenBank/DDBJ whole genome shotgun (WGS) entry which is preliminary data.</text>
</comment>
<dbReference type="Proteomes" id="UP000783037">
    <property type="component" value="Unassembled WGS sequence"/>
</dbReference>